<dbReference type="RefSeq" id="WP_125355377.1">
    <property type="nucleotide sequence ID" value="NZ_CACSIW010000001.1"/>
</dbReference>
<dbReference type="InterPro" id="IPR036429">
    <property type="entry name" value="SpoA-like_sf"/>
</dbReference>
<comment type="caution">
    <text evidence="2">The sequence shown here is derived from an EMBL/GenBank/DDBJ whole genome shotgun (WGS) entry which is preliminary data.</text>
</comment>
<dbReference type="Pfam" id="PF01052">
    <property type="entry name" value="FliMN_C"/>
    <property type="match status" value="1"/>
</dbReference>
<dbReference type="InterPro" id="IPR001543">
    <property type="entry name" value="FliN-like_C"/>
</dbReference>
<dbReference type="EMBL" id="SNVX01000015">
    <property type="protein sequence ID" value="TDN53598.1"/>
    <property type="molecule type" value="Genomic_DNA"/>
</dbReference>
<reference evidence="2 3" key="1">
    <citation type="submission" date="2019-03" db="EMBL/GenBank/DDBJ databases">
        <title>Genomic analyses of the natural microbiome of Caenorhabditis elegans.</title>
        <authorList>
            <person name="Samuel B."/>
        </authorList>
    </citation>
    <scope>NUCLEOTIDE SEQUENCE [LARGE SCALE GENOMIC DNA]</scope>
    <source>
        <strain evidence="2 3">BIGb0156</strain>
    </source>
</reference>
<proteinExistence type="predicted"/>
<keyword evidence="2" id="KW-0969">Cilium</keyword>
<evidence type="ECO:0000259" key="1">
    <source>
        <dbReference type="Pfam" id="PF01052"/>
    </source>
</evidence>
<feature type="domain" description="Flagellar motor switch protein FliN-like C-terminal" evidence="1">
    <location>
        <begin position="215"/>
        <end position="274"/>
    </location>
</feature>
<dbReference type="OrthoDB" id="6539284at2"/>
<dbReference type="Proteomes" id="UP000295530">
    <property type="component" value="Unassembled WGS sequence"/>
</dbReference>
<keyword evidence="2" id="KW-0966">Cell projection</keyword>
<evidence type="ECO:0000313" key="2">
    <source>
        <dbReference type="EMBL" id="TDN53598.1"/>
    </source>
</evidence>
<evidence type="ECO:0000313" key="3">
    <source>
        <dbReference type="Proteomes" id="UP000295530"/>
    </source>
</evidence>
<protein>
    <submittedName>
        <fullName evidence="2">Flagellar motor switch protein FliM</fullName>
    </submittedName>
</protein>
<dbReference type="SUPFAM" id="SSF101801">
    <property type="entry name" value="Surface presentation of antigens (SPOA)"/>
    <property type="match status" value="1"/>
</dbReference>
<organism evidence="2 3">
    <name type="scientific">Scandinavium goeteborgense</name>
    <dbReference type="NCBI Taxonomy" id="1851514"/>
    <lineage>
        <taxon>Bacteria</taxon>
        <taxon>Pseudomonadati</taxon>
        <taxon>Pseudomonadota</taxon>
        <taxon>Gammaproteobacteria</taxon>
        <taxon>Enterobacterales</taxon>
        <taxon>Enterobacteriaceae</taxon>
        <taxon>Scandinavium</taxon>
    </lineage>
</organism>
<accession>A0A4R6E9A4</accession>
<gene>
    <name evidence="2" type="ORF">EC847_11526</name>
</gene>
<sequence length="289" mass="32544">MLKYSQTPGIFKLEGNRLGRPYHRLQTIFVSKFDTLDSRLNNYFLKKHRSYISLKRIDCEMDVSNKTAELFTSDVGQLAFDIDRPLLLTLLGNFYGLEGDLESELSDENELPTKTEARLKNRLAHDILGMIFDKDTSGLALSISPDNMGVQTQWTYKVTFTLDGGDGSCFYIFLDDAHTDFVLNALRQQDIRNSSEQLDVSARKEKKQAVVSEVINTLPLTLTVKIAELSLNVAELTTIKPGDILPIGLPERYSVNIGRAELFSALLVEDKNKLYLSDIAGTKSENSYE</sequence>
<name>A0A4R6E9A4_SCAGO</name>
<keyword evidence="2" id="KW-0282">Flagellum</keyword>
<keyword evidence="3" id="KW-1185">Reference proteome</keyword>
<dbReference type="AlphaFoldDB" id="A0A4R6E9A4"/>